<dbReference type="EMBL" id="JAPWIE010000002">
    <property type="protein sequence ID" value="MCZ4550087.1"/>
    <property type="molecule type" value="Genomic_DNA"/>
</dbReference>
<reference evidence="2" key="1">
    <citation type="submission" date="2022-12" db="EMBL/GenBank/DDBJ databases">
        <authorList>
            <person name="Krivoruchko A.V."/>
            <person name="Elkin A."/>
        </authorList>
    </citation>
    <scope>NUCLEOTIDE SEQUENCE</scope>
    <source>
        <strain evidence="2">IEGM 1388</strain>
    </source>
</reference>
<name>A0ABT4MWH2_GORRU</name>
<comment type="caution">
    <text evidence="2">The sequence shown here is derived from an EMBL/GenBank/DDBJ whole genome shotgun (WGS) entry which is preliminary data.</text>
</comment>
<keyword evidence="1" id="KW-0732">Signal</keyword>
<evidence type="ECO:0000256" key="1">
    <source>
        <dbReference type="SAM" id="SignalP"/>
    </source>
</evidence>
<sequence length="168" mass="16843">MKRLSIVAGALALASLGAGCGSDGGSTKTETVTVAASAAPAATFDISSGVSGSRDQPYTPRLCNYYDETLRDGDPVVVQGADGTILGKSELVSLAENSGDAAGPFCGMSFAISGVKAGESAYQLTVGSYAPIVVSQTQLESESYYSARSATDVIAGGTDPLTPDDPSS</sequence>
<feature type="signal peptide" evidence="1">
    <location>
        <begin position="1"/>
        <end position="20"/>
    </location>
</feature>
<dbReference type="RefSeq" id="WP_301570623.1">
    <property type="nucleotide sequence ID" value="NZ_JAPWIE010000002.1"/>
</dbReference>
<evidence type="ECO:0000313" key="3">
    <source>
        <dbReference type="Proteomes" id="UP001067235"/>
    </source>
</evidence>
<feature type="chain" id="PRO_5047057586" description="Lipoprotein" evidence="1">
    <location>
        <begin position="21"/>
        <end position="168"/>
    </location>
</feature>
<gene>
    <name evidence="2" type="ORF">O4213_08835</name>
</gene>
<organism evidence="2 3">
    <name type="scientific">Gordonia rubripertincta</name>
    <name type="common">Rhodococcus corallinus</name>
    <dbReference type="NCBI Taxonomy" id="36822"/>
    <lineage>
        <taxon>Bacteria</taxon>
        <taxon>Bacillati</taxon>
        <taxon>Actinomycetota</taxon>
        <taxon>Actinomycetes</taxon>
        <taxon>Mycobacteriales</taxon>
        <taxon>Gordoniaceae</taxon>
        <taxon>Gordonia</taxon>
    </lineage>
</organism>
<evidence type="ECO:0000313" key="2">
    <source>
        <dbReference type="EMBL" id="MCZ4550087.1"/>
    </source>
</evidence>
<proteinExistence type="predicted"/>
<keyword evidence="3" id="KW-1185">Reference proteome</keyword>
<protein>
    <recommendedName>
        <fullName evidence="4">Lipoprotein</fullName>
    </recommendedName>
</protein>
<evidence type="ECO:0008006" key="4">
    <source>
        <dbReference type="Google" id="ProtNLM"/>
    </source>
</evidence>
<dbReference type="Proteomes" id="UP001067235">
    <property type="component" value="Unassembled WGS sequence"/>
</dbReference>
<dbReference type="PROSITE" id="PS51257">
    <property type="entry name" value="PROKAR_LIPOPROTEIN"/>
    <property type="match status" value="1"/>
</dbReference>
<accession>A0ABT4MWH2</accession>